<feature type="compositionally biased region" description="Acidic residues" evidence="1">
    <location>
        <begin position="65"/>
        <end position="86"/>
    </location>
</feature>
<dbReference type="SUPFAM" id="SSF48403">
    <property type="entry name" value="Ankyrin repeat"/>
    <property type="match status" value="1"/>
</dbReference>
<proteinExistence type="predicted"/>
<keyword evidence="3" id="KW-1185">Reference proteome</keyword>
<dbReference type="AlphaFoldDB" id="K0SHZ0"/>
<sequence length="426" mass="46525">SGAERPGFCAGTGRPGLRARLVKVSDLERFQNGADVLRHNFQTRKMDEEEGADSGGIREDGGAAAEEDAGANDDGDQEDGDEDEDMGWPRVPRAHFQEFNDMFANLMSLKKRTPDEPPWPEDAAGVRALIDGGRDPFQAGHGVFVTPAPFHQASKRRDLEILLLMAASPASSETKHRYFYSRGRFVRVAAKGRGCIPTSTGNHFFGHGSLSFEGLEIHRYSLNMLMFVLANVISWGLADEKQLSLEQSLGLAIGGEHDSFVNNRHPTNIAVAELLLQAGADPNGYCFQGETPYDSNPALYQAVKNNDAAMASLLMSYGANPEKDAQVSEWTEDERGDEHLNVQTLSTLTLAAEKGMDEVMVPPDQIKIPNPKLLAAALARQLSKPLDEVIRPILVVAAMRATGKVLPVGLVTNHILTFCPHFYDTE</sequence>
<dbReference type="OrthoDB" id="51568at2759"/>
<reference evidence="2 3" key="1">
    <citation type="journal article" date="2012" name="Genome Biol.">
        <title>Genome and low-iron response of an oceanic diatom adapted to chronic iron limitation.</title>
        <authorList>
            <person name="Lommer M."/>
            <person name="Specht M."/>
            <person name="Roy A.S."/>
            <person name="Kraemer L."/>
            <person name="Andreson R."/>
            <person name="Gutowska M.A."/>
            <person name="Wolf J."/>
            <person name="Bergner S.V."/>
            <person name="Schilhabel M.B."/>
            <person name="Klostermeier U.C."/>
            <person name="Beiko R.G."/>
            <person name="Rosenstiel P."/>
            <person name="Hippler M."/>
            <person name="Laroche J."/>
        </authorList>
    </citation>
    <scope>NUCLEOTIDE SEQUENCE [LARGE SCALE GENOMIC DNA]</scope>
    <source>
        <strain evidence="2 3">CCMP1005</strain>
    </source>
</reference>
<dbReference type="InterPro" id="IPR036770">
    <property type="entry name" value="Ankyrin_rpt-contain_sf"/>
</dbReference>
<comment type="caution">
    <text evidence="2">The sequence shown here is derived from an EMBL/GenBank/DDBJ whole genome shotgun (WGS) entry which is preliminary data.</text>
</comment>
<dbReference type="Gene3D" id="1.25.40.20">
    <property type="entry name" value="Ankyrin repeat-containing domain"/>
    <property type="match status" value="1"/>
</dbReference>
<protein>
    <submittedName>
        <fullName evidence="2">Uncharacterized protein</fullName>
    </submittedName>
</protein>
<gene>
    <name evidence="2" type="ORF">THAOC_13348</name>
</gene>
<feature type="non-terminal residue" evidence="2">
    <location>
        <position position="1"/>
    </location>
</feature>
<feature type="region of interest" description="Disordered" evidence="1">
    <location>
        <begin position="33"/>
        <end position="89"/>
    </location>
</feature>
<dbReference type="Proteomes" id="UP000266841">
    <property type="component" value="Unassembled WGS sequence"/>
</dbReference>
<organism evidence="2 3">
    <name type="scientific">Thalassiosira oceanica</name>
    <name type="common">Marine diatom</name>
    <dbReference type="NCBI Taxonomy" id="159749"/>
    <lineage>
        <taxon>Eukaryota</taxon>
        <taxon>Sar</taxon>
        <taxon>Stramenopiles</taxon>
        <taxon>Ochrophyta</taxon>
        <taxon>Bacillariophyta</taxon>
        <taxon>Coscinodiscophyceae</taxon>
        <taxon>Thalassiosirophycidae</taxon>
        <taxon>Thalassiosirales</taxon>
        <taxon>Thalassiosiraceae</taxon>
        <taxon>Thalassiosira</taxon>
    </lineage>
</organism>
<evidence type="ECO:0000256" key="1">
    <source>
        <dbReference type="SAM" id="MobiDB-lite"/>
    </source>
</evidence>
<evidence type="ECO:0000313" key="2">
    <source>
        <dbReference type="EMBL" id="EJK65763.1"/>
    </source>
</evidence>
<dbReference type="EMBL" id="AGNL01015498">
    <property type="protein sequence ID" value="EJK65763.1"/>
    <property type="molecule type" value="Genomic_DNA"/>
</dbReference>
<evidence type="ECO:0000313" key="3">
    <source>
        <dbReference type="Proteomes" id="UP000266841"/>
    </source>
</evidence>
<accession>K0SHZ0</accession>
<name>K0SHZ0_THAOC</name>